<reference evidence="2" key="1">
    <citation type="submission" date="2017-04" db="EMBL/GenBank/DDBJ databases">
        <title>Genome evolution of the luminous symbionts of deep sea anglerfish.</title>
        <authorList>
            <person name="Hendry T.A."/>
        </authorList>
    </citation>
    <scope>NUCLEOTIDE SEQUENCE [LARGE SCALE GENOMIC DNA]</scope>
</reference>
<dbReference type="KEGG" id="elux:BTN50_0782"/>
<evidence type="ECO:0000313" key="1">
    <source>
        <dbReference type="EMBL" id="ATF09293.1"/>
    </source>
</evidence>
<proteinExistence type="predicted"/>
<accession>A0A291B8I4</accession>
<dbReference type="AlphaFoldDB" id="A0A291B8I4"/>
<dbReference type="Proteomes" id="UP000218160">
    <property type="component" value="Chromosome 1"/>
</dbReference>
<evidence type="ECO:0000313" key="2">
    <source>
        <dbReference type="Proteomes" id="UP000218160"/>
    </source>
</evidence>
<keyword evidence="2" id="KW-1185">Reference proteome</keyword>
<name>A0A291B8I4_9GAMM</name>
<organism evidence="1 2">
    <name type="scientific">Candidatus Enterovibrio altilux</name>
    <dbReference type="NCBI Taxonomy" id="1927128"/>
    <lineage>
        <taxon>Bacteria</taxon>
        <taxon>Pseudomonadati</taxon>
        <taxon>Pseudomonadota</taxon>
        <taxon>Gammaproteobacteria</taxon>
        <taxon>Vibrionales</taxon>
        <taxon>Vibrionaceae</taxon>
        <taxon>Enterovibrio</taxon>
    </lineage>
</organism>
<dbReference type="EMBL" id="CP020660">
    <property type="protein sequence ID" value="ATF09293.1"/>
    <property type="molecule type" value="Genomic_DNA"/>
</dbReference>
<gene>
    <name evidence="1" type="ORF">BTN50_0782</name>
</gene>
<sequence>MTMMDTHVTIVSNAVEPFCLNIFTTFVNNNKKVRIVELL</sequence>
<protein>
    <submittedName>
        <fullName evidence="1">Uncharacterized protein</fullName>
    </submittedName>
</protein>